<evidence type="ECO:0000256" key="2">
    <source>
        <dbReference type="PIRNR" id="PIRNR036893"/>
    </source>
</evidence>
<comment type="caution">
    <text evidence="4">The sequence shown here is derived from an EMBL/GenBank/DDBJ whole genome shotgun (WGS) entry which is preliminary data.</text>
</comment>
<dbReference type="PANTHER" id="PTHR10612">
    <property type="entry name" value="APOLIPOPROTEIN D"/>
    <property type="match status" value="1"/>
</dbReference>
<dbReference type="Gene3D" id="2.40.128.20">
    <property type="match status" value="1"/>
</dbReference>
<keyword evidence="2" id="KW-0472">Membrane</keyword>
<dbReference type="PROSITE" id="PS00213">
    <property type="entry name" value="LIPOCALIN"/>
    <property type="match status" value="1"/>
</dbReference>
<dbReference type="InterPro" id="IPR022272">
    <property type="entry name" value="Lipocalin_CS"/>
</dbReference>
<protein>
    <recommendedName>
        <fullName evidence="2">Outer membrane lipoprotein Blc</fullName>
    </recommendedName>
</protein>
<dbReference type="InterPro" id="IPR000566">
    <property type="entry name" value="Lipocln_cytosolic_FA-bd_dom"/>
</dbReference>
<comment type="subunit">
    <text evidence="2">Homodimer.</text>
</comment>
<dbReference type="InterPro" id="IPR002446">
    <property type="entry name" value="Lipocalin_bac"/>
</dbReference>
<keyword evidence="2" id="KW-0446">Lipid-binding</keyword>
<keyword evidence="2" id="KW-0449">Lipoprotein</keyword>
<dbReference type="PIRSF" id="PIRSF036893">
    <property type="entry name" value="Lipocalin_ApoD"/>
    <property type="match status" value="1"/>
</dbReference>
<reference evidence="4 5" key="1">
    <citation type="journal article" date="2020" name="Microorganisms">
        <title>Osmotic Adaptation and Compatible Solute Biosynthesis of Phototrophic Bacteria as Revealed from Genome Analyses.</title>
        <authorList>
            <person name="Imhoff J.F."/>
            <person name="Rahn T."/>
            <person name="Kunzel S."/>
            <person name="Keller A."/>
            <person name="Neulinger S.C."/>
        </authorList>
    </citation>
    <scope>NUCLEOTIDE SEQUENCE [LARGE SCALE GENOMIC DNA]</scope>
    <source>
        <strain evidence="4 5">DSM 21303</strain>
    </source>
</reference>
<evidence type="ECO:0000256" key="1">
    <source>
        <dbReference type="ARBA" id="ARBA00006889"/>
    </source>
</evidence>
<evidence type="ECO:0000313" key="5">
    <source>
        <dbReference type="Proteomes" id="UP001138802"/>
    </source>
</evidence>
<gene>
    <name evidence="4" type="ORF">CKO25_17740</name>
</gene>
<dbReference type="InterPro" id="IPR022271">
    <property type="entry name" value="Lipocalin_ApoD"/>
</dbReference>
<keyword evidence="5" id="KW-1185">Reference proteome</keyword>
<sequence>MRHPPSLPLLWTLLLLLLSSGCTGVPESIEPVRGFDVERYLGTWHEIARLDHRFERGLEQVTATYSPREDAGITVLNRGFDPAQEVWKSAEGRAYFRSSPDIASLKVSFFGPFYGGYHIFALDPEYRWAMISGPTRNYFWILARQPQLPSELLGDLIEQARAAGFATDDLIFPPPSVAPEQSIATRDET</sequence>
<proteinExistence type="inferred from homology"/>
<dbReference type="AlphaFoldDB" id="A0A9X0WL87"/>
<accession>A0A9X0WL87</accession>
<comment type="subcellular location">
    <subcellularLocation>
        <location evidence="2">Cell outer membrane</location>
    </subcellularLocation>
</comment>
<comment type="similarity">
    <text evidence="1 2">Belongs to the calycin superfamily. Lipocalin family.</text>
</comment>
<evidence type="ECO:0000313" key="4">
    <source>
        <dbReference type="EMBL" id="MBK1646455.1"/>
    </source>
</evidence>
<dbReference type="GO" id="GO:0008289">
    <property type="term" value="F:lipid binding"/>
    <property type="evidence" value="ECO:0007669"/>
    <property type="project" value="UniProtKB-UniRule"/>
</dbReference>
<dbReference type="InterPro" id="IPR012674">
    <property type="entry name" value="Calycin"/>
</dbReference>
<dbReference type="PROSITE" id="PS51257">
    <property type="entry name" value="PROKAR_LIPOPROTEIN"/>
    <property type="match status" value="1"/>
</dbReference>
<feature type="domain" description="Lipocalin/cytosolic fatty-acid binding" evidence="3">
    <location>
        <begin position="35"/>
        <end position="174"/>
    </location>
</feature>
<dbReference type="EMBL" id="NRSD01000025">
    <property type="protein sequence ID" value="MBK1646455.1"/>
    <property type="molecule type" value="Genomic_DNA"/>
</dbReference>
<dbReference type="GO" id="GO:0009279">
    <property type="term" value="C:cell outer membrane"/>
    <property type="evidence" value="ECO:0007669"/>
    <property type="project" value="UniProtKB-SubCell"/>
</dbReference>
<keyword evidence="2" id="KW-0998">Cell outer membrane</keyword>
<dbReference type="Pfam" id="PF08212">
    <property type="entry name" value="Lipocalin_2"/>
    <property type="match status" value="1"/>
</dbReference>
<dbReference type="PANTHER" id="PTHR10612:SF34">
    <property type="entry name" value="APOLIPOPROTEIN D"/>
    <property type="match status" value="1"/>
</dbReference>
<dbReference type="InterPro" id="IPR047202">
    <property type="entry name" value="Lipocalin_Blc-like_dom"/>
</dbReference>
<organism evidence="4 5">
    <name type="scientific">Thiocapsa imhoffii</name>
    <dbReference type="NCBI Taxonomy" id="382777"/>
    <lineage>
        <taxon>Bacteria</taxon>
        <taxon>Pseudomonadati</taxon>
        <taxon>Pseudomonadota</taxon>
        <taxon>Gammaproteobacteria</taxon>
        <taxon>Chromatiales</taxon>
        <taxon>Chromatiaceae</taxon>
        <taxon>Thiocapsa</taxon>
    </lineage>
</organism>
<comment type="function">
    <text evidence="2">Involved in the storage or transport of lipids necessary for membrane maintenance under stressful conditions. Displays a binding preference for lysophospholipids.</text>
</comment>
<dbReference type="RefSeq" id="WP_200389267.1">
    <property type="nucleotide sequence ID" value="NZ_NRSD01000025.1"/>
</dbReference>
<dbReference type="CDD" id="cd19438">
    <property type="entry name" value="lipocalin_Blc-like"/>
    <property type="match status" value="1"/>
</dbReference>
<dbReference type="Proteomes" id="UP001138802">
    <property type="component" value="Unassembled WGS sequence"/>
</dbReference>
<dbReference type="SUPFAM" id="SSF50814">
    <property type="entry name" value="Lipocalins"/>
    <property type="match status" value="1"/>
</dbReference>
<name>A0A9X0WL87_9GAMM</name>
<evidence type="ECO:0000259" key="3">
    <source>
        <dbReference type="Pfam" id="PF08212"/>
    </source>
</evidence>
<dbReference type="PRINTS" id="PR01171">
    <property type="entry name" value="BCTLIPOCALIN"/>
</dbReference>
<dbReference type="GO" id="GO:0006950">
    <property type="term" value="P:response to stress"/>
    <property type="evidence" value="ECO:0007669"/>
    <property type="project" value="UniProtKB-ARBA"/>
</dbReference>